<dbReference type="PANTHER" id="PTHR43478">
    <property type="entry name" value="NA+/H+ ANTIPORTER-RELATED"/>
    <property type="match status" value="1"/>
</dbReference>
<feature type="transmembrane region" description="Helical" evidence="6">
    <location>
        <begin position="75"/>
        <end position="95"/>
    </location>
</feature>
<feature type="transmembrane region" description="Helical" evidence="6">
    <location>
        <begin position="474"/>
        <end position="491"/>
    </location>
</feature>
<evidence type="ECO:0000313" key="8">
    <source>
        <dbReference type="EMBL" id="SEB07928.1"/>
    </source>
</evidence>
<gene>
    <name evidence="8" type="ORF">SAMN05421743_11594</name>
</gene>
<evidence type="ECO:0000256" key="2">
    <source>
        <dbReference type="ARBA" id="ARBA00022475"/>
    </source>
</evidence>
<feature type="transmembrane region" description="Helical" evidence="6">
    <location>
        <begin position="498"/>
        <end position="518"/>
    </location>
</feature>
<evidence type="ECO:0000256" key="5">
    <source>
        <dbReference type="ARBA" id="ARBA00023136"/>
    </source>
</evidence>
<dbReference type="Proteomes" id="UP000198584">
    <property type="component" value="Unassembled WGS sequence"/>
</dbReference>
<dbReference type="Pfam" id="PF03553">
    <property type="entry name" value="Na_H_antiporter"/>
    <property type="match status" value="1"/>
</dbReference>
<dbReference type="PANTHER" id="PTHR43478:SF1">
    <property type="entry name" value="NA+_H+ ANTIPORTER NHAC-LIKE C-TERMINAL DOMAIN-CONTAINING PROTEIN"/>
    <property type="match status" value="1"/>
</dbReference>
<keyword evidence="4 6" id="KW-1133">Transmembrane helix</keyword>
<sequence length="526" mass="56047">MEGTIYSLIPAILMLLLVIVTRKVILSLGIGIIIGALLLYNFNIIDTVAAIWTMLYEIFIADTTNLLSLEGWNMSNIYLFLFLILLGMVTAFMTASGGSKAFGDWAINRIKTRTGAQAVPAYLGIIIFIDDYFNALAVGQVARPLTDRYKISRAKLAYFIDSTSAPVTVISPISSWGAYIIGTIGSILVANEISEFQPLEAFVKMIPANLYVFAALLLVFMAAYMKVDIGPMRKHEQRALETGEVTDPSRGDIPGDLNDEFKPHDNGRIYHLLVPIAVLIIGTIGAMVVTGVQNTEGAATLLATFENTNVNISLFTGGLLSVITAAIFYGLQPAPKSQMGNVLWEGTKAMLPAIYILVFAWIIGSVIDQLATGEYLAGLVEKASISPAYLPFLIFLVSGFMALGTGTSWGTFGIMLPIAGEIAAISDASLILPALSAVLAGSVFGDHCSPISDTTILSSTGAGANHIDHVLTQLPYALIAATAAGVGYLILGFTGQVMLPLIITLVMVGAIGILIHLFSPSLKVNN</sequence>
<evidence type="ECO:0000313" key="9">
    <source>
        <dbReference type="Proteomes" id="UP000198584"/>
    </source>
</evidence>
<comment type="subcellular location">
    <subcellularLocation>
        <location evidence="1">Cell membrane</location>
        <topology evidence="1">Multi-pass membrane protein</topology>
    </subcellularLocation>
</comment>
<feature type="transmembrane region" description="Helical" evidence="6">
    <location>
        <begin position="6"/>
        <end position="25"/>
    </location>
</feature>
<feature type="domain" description="Na+/H+ antiporter NhaC-like C-terminal" evidence="7">
    <location>
        <begin position="168"/>
        <end position="493"/>
    </location>
</feature>
<feature type="transmembrane region" description="Helical" evidence="6">
    <location>
        <begin position="352"/>
        <end position="372"/>
    </location>
</feature>
<keyword evidence="2" id="KW-1003">Cell membrane</keyword>
<dbReference type="OrthoDB" id="9762978at2"/>
<dbReference type="GO" id="GO:0005886">
    <property type="term" value="C:plasma membrane"/>
    <property type="evidence" value="ECO:0007669"/>
    <property type="project" value="UniProtKB-SubCell"/>
</dbReference>
<dbReference type="STRING" id="571932.SAMN05421743_11594"/>
<keyword evidence="3 6" id="KW-0812">Transmembrane</keyword>
<evidence type="ECO:0000256" key="3">
    <source>
        <dbReference type="ARBA" id="ARBA00022692"/>
    </source>
</evidence>
<keyword evidence="9" id="KW-1185">Reference proteome</keyword>
<evidence type="ECO:0000256" key="1">
    <source>
        <dbReference type="ARBA" id="ARBA00004651"/>
    </source>
</evidence>
<feature type="transmembrane region" description="Helical" evidence="6">
    <location>
        <begin position="392"/>
        <end position="416"/>
    </location>
</feature>
<protein>
    <submittedName>
        <fullName evidence="8">Na+/H+ antiporter NhaC</fullName>
    </submittedName>
</protein>
<dbReference type="EMBL" id="FNQR01000015">
    <property type="protein sequence ID" value="SEB07928.1"/>
    <property type="molecule type" value="Genomic_DNA"/>
</dbReference>
<accession>A0A1H4GGC2</accession>
<dbReference type="AlphaFoldDB" id="A0A1H4GGC2"/>
<feature type="transmembrane region" description="Helical" evidence="6">
    <location>
        <begin position="272"/>
        <end position="292"/>
    </location>
</feature>
<dbReference type="InterPro" id="IPR018461">
    <property type="entry name" value="Na/H_Antiport_NhaC-like_C"/>
</dbReference>
<organism evidence="8 9">
    <name type="scientific">Thalassobacillus cyri</name>
    <dbReference type="NCBI Taxonomy" id="571932"/>
    <lineage>
        <taxon>Bacteria</taxon>
        <taxon>Bacillati</taxon>
        <taxon>Bacillota</taxon>
        <taxon>Bacilli</taxon>
        <taxon>Bacillales</taxon>
        <taxon>Bacillaceae</taxon>
        <taxon>Thalassobacillus</taxon>
    </lineage>
</organism>
<evidence type="ECO:0000256" key="6">
    <source>
        <dbReference type="SAM" id="Phobius"/>
    </source>
</evidence>
<proteinExistence type="predicted"/>
<dbReference type="RefSeq" id="WP_093046010.1">
    <property type="nucleotide sequence ID" value="NZ_FNQR01000015.1"/>
</dbReference>
<reference evidence="8 9" key="1">
    <citation type="submission" date="2016-10" db="EMBL/GenBank/DDBJ databases">
        <authorList>
            <person name="de Groot N.N."/>
        </authorList>
    </citation>
    <scope>NUCLEOTIDE SEQUENCE [LARGE SCALE GENOMIC DNA]</scope>
    <source>
        <strain evidence="8 9">CCM7597</strain>
    </source>
</reference>
<evidence type="ECO:0000259" key="7">
    <source>
        <dbReference type="Pfam" id="PF03553"/>
    </source>
</evidence>
<keyword evidence="5 6" id="KW-0472">Membrane</keyword>
<feature type="transmembrane region" description="Helical" evidence="6">
    <location>
        <begin position="32"/>
        <end position="55"/>
    </location>
</feature>
<evidence type="ECO:0000256" key="4">
    <source>
        <dbReference type="ARBA" id="ARBA00022989"/>
    </source>
</evidence>
<feature type="transmembrane region" description="Helical" evidence="6">
    <location>
        <begin position="156"/>
        <end position="181"/>
    </location>
</feature>
<feature type="transmembrane region" description="Helical" evidence="6">
    <location>
        <begin position="201"/>
        <end position="224"/>
    </location>
</feature>
<name>A0A1H4GGC2_9BACI</name>
<feature type="transmembrane region" description="Helical" evidence="6">
    <location>
        <begin position="312"/>
        <end position="331"/>
    </location>
</feature>